<feature type="transmembrane region" description="Helical" evidence="1">
    <location>
        <begin position="135"/>
        <end position="157"/>
    </location>
</feature>
<dbReference type="GeneID" id="56685866"/>
<reference evidence="2" key="1">
    <citation type="journal article" date="2013" name="Lancet">
        <title>First case of E anophelis outbreak in an intensive-care unit.</title>
        <authorList>
            <person name="Teo J."/>
            <person name="Tan S.Y."/>
            <person name="Tay M."/>
            <person name="Ding Y."/>
            <person name="Kjelleberg S."/>
            <person name="Givskov M."/>
            <person name="Lin R.T."/>
            <person name="Yang L."/>
        </authorList>
    </citation>
    <scope>NUCLEOTIDE SEQUENCE [LARGE SCALE GENOMIC DNA]</scope>
    <source>
        <strain evidence="2">NUHP1</strain>
    </source>
</reference>
<organism evidence="2 3">
    <name type="scientific">Elizabethkingia anophelis NUHP1</name>
    <dbReference type="NCBI Taxonomy" id="1338011"/>
    <lineage>
        <taxon>Bacteria</taxon>
        <taxon>Pseudomonadati</taxon>
        <taxon>Bacteroidota</taxon>
        <taxon>Flavobacteriia</taxon>
        <taxon>Flavobacteriales</taxon>
        <taxon>Weeksellaceae</taxon>
        <taxon>Elizabethkingia</taxon>
    </lineage>
</organism>
<protein>
    <recommendedName>
        <fullName evidence="4">DUF2975 domain-containing protein</fullName>
    </recommendedName>
</protein>
<reference evidence="2" key="2">
    <citation type="journal article" date="2015" name="Genome Biol. Evol.">
        <title>Complete Genome Sequence and Transcriptomic Analysis of the Novel Pathogen Elizabethkingia anophelis in Response to Oxidative Stress.</title>
        <authorList>
            <person name="Li Y."/>
            <person name="Liu Y."/>
            <person name="Chew S.C."/>
            <person name="Tay M."/>
            <person name="Salido M.M."/>
            <person name="Teo J."/>
            <person name="Lauro F.M."/>
            <person name="Givskov M."/>
            <person name="Yang L."/>
        </authorList>
    </citation>
    <scope>NUCLEOTIDE SEQUENCE</scope>
    <source>
        <strain evidence="2">NUHP1</strain>
    </source>
</reference>
<accession>A0A077EEU5</accession>
<keyword evidence="1" id="KW-1133">Transmembrane helix</keyword>
<feature type="transmembrane region" description="Helical" evidence="1">
    <location>
        <begin position="111"/>
        <end position="129"/>
    </location>
</feature>
<name>A0A077EEU5_9FLAO</name>
<gene>
    <name evidence="2" type="ORF">BD94_0924</name>
</gene>
<evidence type="ECO:0000313" key="3">
    <source>
        <dbReference type="Proteomes" id="UP000028933"/>
    </source>
</evidence>
<feature type="transmembrane region" description="Helical" evidence="1">
    <location>
        <begin position="68"/>
        <end position="91"/>
    </location>
</feature>
<dbReference type="Proteomes" id="UP000028933">
    <property type="component" value="Chromosome"/>
</dbReference>
<proteinExistence type="predicted"/>
<dbReference type="STRING" id="1338011.BD94_0924"/>
<dbReference type="Pfam" id="PF11188">
    <property type="entry name" value="DUF2975"/>
    <property type="match status" value="1"/>
</dbReference>
<keyword evidence="1" id="KW-0472">Membrane</keyword>
<evidence type="ECO:0008006" key="4">
    <source>
        <dbReference type="Google" id="ProtNLM"/>
    </source>
</evidence>
<dbReference type="eggNOG" id="ENOG5032XJ6">
    <property type="taxonomic scope" value="Bacteria"/>
</dbReference>
<dbReference type="AlphaFoldDB" id="A0A077EEU5"/>
<dbReference type="EMBL" id="CP007547">
    <property type="protein sequence ID" value="AIL44699.1"/>
    <property type="molecule type" value="Genomic_DNA"/>
</dbReference>
<evidence type="ECO:0000256" key="1">
    <source>
        <dbReference type="SAM" id="Phobius"/>
    </source>
</evidence>
<evidence type="ECO:0000313" key="2">
    <source>
        <dbReference type="EMBL" id="AIL44699.1"/>
    </source>
</evidence>
<keyword evidence="1" id="KW-0812">Transmembrane</keyword>
<dbReference type="KEGG" id="eao:BD94_0924"/>
<dbReference type="HOGENOM" id="CLU_1560542_0_0_10"/>
<feature type="transmembrane region" description="Helical" evidence="1">
    <location>
        <begin position="12"/>
        <end position="39"/>
    </location>
</feature>
<dbReference type="InterPro" id="IPR021354">
    <property type="entry name" value="DUF2975"/>
</dbReference>
<sequence>MNQNKIISKILYYICCTLSAGYLVTAVYSILCLITGFAITPYKQNLYLHINYPFTETPFLNIENNYPYIIFSFMTVLIGYGIFFWLSAKVFRVFIQPKLFTKENISELRRFYIYNIFFPLPVAILASFFVEVESIVWGLVFIHFMLGIFCLFLANIFSQGLHLQNEQDLFI</sequence>
<dbReference type="RefSeq" id="WP_009087531.1">
    <property type="nucleotide sequence ID" value="NZ_CP007547.1"/>
</dbReference>